<keyword evidence="1" id="KW-0812">Transmembrane</keyword>
<keyword evidence="2" id="KW-1185">Reference proteome</keyword>
<sequence>MVKASYSRHESSPVAEVRDTEALPDVVFGIVSEQKWALKVGDAMVMLCVTFLVVLVVVHQERLILLRRTFFIVG</sequence>
<accession>A0A0M3IU63</accession>
<proteinExistence type="predicted"/>
<evidence type="ECO:0000313" key="2">
    <source>
        <dbReference type="Proteomes" id="UP000036681"/>
    </source>
</evidence>
<keyword evidence="1" id="KW-0472">Membrane</keyword>
<reference evidence="3" key="1">
    <citation type="submission" date="2017-02" db="UniProtKB">
        <authorList>
            <consortium name="WormBaseParasite"/>
        </authorList>
    </citation>
    <scope>IDENTIFICATION</scope>
</reference>
<evidence type="ECO:0000256" key="1">
    <source>
        <dbReference type="SAM" id="Phobius"/>
    </source>
</evidence>
<evidence type="ECO:0000313" key="3">
    <source>
        <dbReference type="WBParaSite" id="ALUE_0002229101-mRNA-1"/>
    </source>
</evidence>
<keyword evidence="1" id="KW-1133">Transmembrane helix</keyword>
<dbReference type="WBParaSite" id="ALUE_0002229101-mRNA-1">
    <property type="protein sequence ID" value="ALUE_0002229101-mRNA-1"/>
    <property type="gene ID" value="ALUE_0002229101"/>
</dbReference>
<name>A0A0M3IU63_ASCLU</name>
<feature type="transmembrane region" description="Helical" evidence="1">
    <location>
        <begin position="36"/>
        <end position="58"/>
    </location>
</feature>
<dbReference type="AlphaFoldDB" id="A0A0M3IU63"/>
<protein>
    <submittedName>
        <fullName evidence="3">FXYD domain-containing ion transport regulator</fullName>
    </submittedName>
</protein>
<organism evidence="2 3">
    <name type="scientific">Ascaris lumbricoides</name>
    <name type="common">Giant roundworm</name>
    <dbReference type="NCBI Taxonomy" id="6252"/>
    <lineage>
        <taxon>Eukaryota</taxon>
        <taxon>Metazoa</taxon>
        <taxon>Ecdysozoa</taxon>
        <taxon>Nematoda</taxon>
        <taxon>Chromadorea</taxon>
        <taxon>Rhabditida</taxon>
        <taxon>Spirurina</taxon>
        <taxon>Ascaridomorpha</taxon>
        <taxon>Ascaridoidea</taxon>
        <taxon>Ascarididae</taxon>
        <taxon>Ascaris</taxon>
    </lineage>
</organism>
<dbReference type="Proteomes" id="UP000036681">
    <property type="component" value="Unplaced"/>
</dbReference>